<sequence>MSIKRINAGRGHYYKIDGKKADGVTTILNNGVPKPALINWAANTTAGYAVDHWTELEELTPSQRLDKLKKARWNELDKAGKRGTEVHDLAERLAHGEEVDVPDEIAGHIESAARFLDEWKPKTILTETVVGHRTELICGTFDYLMELPDGKRWLVDWKTTRSGIFGETALQLAAYKNMTHYLDSEGTEKPVSELEIFGCMAVWIRADGYDVYRVQDPDECWKVFRHITYVSRKLDGFKDRHVSEALEVGMAS</sequence>
<evidence type="ECO:0008006" key="3">
    <source>
        <dbReference type="Google" id="ProtNLM"/>
    </source>
</evidence>
<gene>
    <name evidence="1" type="ORF">EK0264_03590</name>
</gene>
<proteinExistence type="predicted"/>
<reference evidence="1 2" key="1">
    <citation type="journal article" date="2018" name="Int. J. Syst. Evol. Microbiol.">
        <title>Epidermidibacterium keratini gen. nov., sp. nov., a member of the family Sporichthyaceae, isolated from keratin epidermis.</title>
        <authorList>
            <person name="Lee D.G."/>
            <person name="Trujillo M.E."/>
            <person name="Kang S."/>
            <person name="Nam J.J."/>
            <person name="Kim Y.J."/>
        </authorList>
    </citation>
    <scope>NUCLEOTIDE SEQUENCE [LARGE SCALE GENOMIC DNA]</scope>
    <source>
        <strain evidence="1 2">EPI-7</strain>
    </source>
</reference>
<dbReference type="PANTHER" id="PTHR31340:SF3">
    <property type="entry name" value="MITOCHONDRIAL GENOME MAINTENANCE EXONUCLEASE 1"/>
    <property type="match status" value="1"/>
</dbReference>
<dbReference type="OrthoDB" id="3398267at2"/>
<dbReference type="InParanoid" id="A0A7L4YKQ0"/>
<evidence type="ECO:0000313" key="2">
    <source>
        <dbReference type="Proteomes" id="UP000463857"/>
    </source>
</evidence>
<organism evidence="1 2">
    <name type="scientific">Epidermidibacterium keratini</name>
    <dbReference type="NCBI Taxonomy" id="1891644"/>
    <lineage>
        <taxon>Bacteria</taxon>
        <taxon>Bacillati</taxon>
        <taxon>Actinomycetota</taxon>
        <taxon>Actinomycetes</taxon>
        <taxon>Sporichthyales</taxon>
        <taxon>Sporichthyaceae</taxon>
        <taxon>Epidermidibacterium</taxon>
    </lineage>
</organism>
<dbReference type="EMBL" id="CP047156">
    <property type="protein sequence ID" value="QHB99452.1"/>
    <property type="molecule type" value="Genomic_DNA"/>
</dbReference>
<dbReference type="AlphaFoldDB" id="A0A7L4YKQ0"/>
<dbReference type="InterPro" id="IPR011604">
    <property type="entry name" value="PDDEXK-like_dom_sf"/>
</dbReference>
<evidence type="ECO:0000313" key="1">
    <source>
        <dbReference type="EMBL" id="QHB99452.1"/>
    </source>
</evidence>
<name>A0A7L4YKQ0_9ACTN</name>
<dbReference type="RefSeq" id="WP_159543003.1">
    <property type="nucleotide sequence ID" value="NZ_CP047156.1"/>
</dbReference>
<dbReference type="PANTHER" id="PTHR31340">
    <property type="entry name" value="MITOCHONDRIAL GENOME MAINTENANCE EXONUCLEASE 1"/>
    <property type="match status" value="1"/>
</dbReference>
<accession>A0A7L4YKQ0</accession>
<protein>
    <recommendedName>
        <fullName evidence="3">PD-(D/E)XK endonuclease-like domain-containing protein</fullName>
    </recommendedName>
</protein>
<keyword evidence="2" id="KW-1185">Reference proteome</keyword>
<dbReference type="GO" id="GO:0008297">
    <property type="term" value="F:single-stranded DNA exodeoxyribonuclease activity"/>
    <property type="evidence" value="ECO:0007669"/>
    <property type="project" value="TreeGrafter"/>
</dbReference>
<dbReference type="Gene3D" id="3.90.320.10">
    <property type="match status" value="1"/>
</dbReference>
<dbReference type="KEGG" id="eke:EK0264_03590"/>
<dbReference type="Proteomes" id="UP000463857">
    <property type="component" value="Chromosome"/>
</dbReference>